<evidence type="ECO:0000256" key="1">
    <source>
        <dbReference type="SAM" id="MobiDB-lite"/>
    </source>
</evidence>
<feature type="compositionally biased region" description="Basic and acidic residues" evidence="1">
    <location>
        <begin position="100"/>
        <end position="113"/>
    </location>
</feature>
<organism evidence="2">
    <name type="scientific">Chromera velia CCMP2878</name>
    <dbReference type="NCBI Taxonomy" id="1169474"/>
    <lineage>
        <taxon>Eukaryota</taxon>
        <taxon>Sar</taxon>
        <taxon>Alveolata</taxon>
        <taxon>Colpodellida</taxon>
        <taxon>Chromeraceae</taxon>
        <taxon>Chromera</taxon>
    </lineage>
</organism>
<protein>
    <submittedName>
        <fullName evidence="2">Uncharacterized protein</fullName>
    </submittedName>
</protein>
<sequence>MDKMAEEEEKAGRGHTSLHDGGEKENQFASAGVYQTQQGFPLQAAAGPMGSRDTALVDTLPGDKEDRTPAFGGTFGLQARATIGADGRAFGEQPTGATDDALRRAPLRERMKDTAVAFPQGLREPPVTPETAALLQNIPSHPASTQEADRERRGPSRFYRLQPPGDPTEERRRILGRPGERGVPAGGLHPSTHSLSSSPALQERLHGAAAAAGGGREREMEGLGGGRAAFHSQGVGMGLEGSAGSYPGYPSAEGPMDHLPSAGVPLQGMGVPPPPRGEGEAGFAFHSFLPDSRAHKLVQEHGVRGRERAPWRPVGVVHNVPGARGRERERGGGVQEGEGEGWVSARFQGGGLDPQSCELFGVPIDDSISPSCPSVIILPPYFGEGTALRPPKGDVMARHAAARRQWESDRYLRAVSARQEPSKPRVARPSSVSRRWAEEEALYPDFSDWPEIEGEGGRLRTSQQQEQDPLRQRPFSAQPERERRGRSPAVSLRHPRRPVSPQSCVNLGGVAGVGRAPGSGGVCAEMRPLGVIHNKSVAGVVTTGKYPNRRCKPLPKPNDYVPPHLKRRDSLRLAVRKALVMSGPGADAPGSFRAW</sequence>
<feature type="compositionally biased region" description="Polar residues" evidence="1">
    <location>
        <begin position="137"/>
        <end position="146"/>
    </location>
</feature>
<dbReference type="VEuPathDB" id="CryptoDB:Cvel_6844"/>
<feature type="compositionally biased region" description="Low complexity" evidence="1">
    <location>
        <begin position="186"/>
        <end position="200"/>
    </location>
</feature>
<gene>
    <name evidence="2" type="ORF">Cvel_6844</name>
</gene>
<feature type="compositionally biased region" description="Polar residues" evidence="1">
    <location>
        <begin position="27"/>
        <end position="40"/>
    </location>
</feature>
<feature type="region of interest" description="Disordered" evidence="1">
    <location>
        <begin position="415"/>
        <end position="434"/>
    </location>
</feature>
<feature type="region of interest" description="Disordered" evidence="1">
    <location>
        <begin position="316"/>
        <end position="338"/>
    </location>
</feature>
<evidence type="ECO:0000313" key="2">
    <source>
        <dbReference type="EMBL" id="CEM43468.1"/>
    </source>
</evidence>
<dbReference type="EMBL" id="CDMZ01002693">
    <property type="protein sequence ID" value="CEM43468.1"/>
    <property type="molecule type" value="Genomic_DNA"/>
</dbReference>
<feature type="region of interest" description="Disordered" evidence="1">
    <location>
        <begin position="447"/>
        <end position="503"/>
    </location>
</feature>
<reference evidence="2" key="1">
    <citation type="submission" date="2014-11" db="EMBL/GenBank/DDBJ databases">
        <authorList>
            <person name="Otto D Thomas"/>
            <person name="Naeem Raeece"/>
        </authorList>
    </citation>
    <scope>NUCLEOTIDE SEQUENCE</scope>
</reference>
<feature type="compositionally biased region" description="Basic and acidic residues" evidence="1">
    <location>
        <begin position="17"/>
        <end position="26"/>
    </location>
</feature>
<dbReference type="AlphaFoldDB" id="A0A0G4HH52"/>
<name>A0A0G4HH52_9ALVE</name>
<proteinExistence type="predicted"/>
<accession>A0A0G4HH52</accession>
<feature type="region of interest" description="Disordered" evidence="1">
    <location>
        <begin position="1"/>
        <end position="200"/>
    </location>
</feature>